<dbReference type="EMBL" id="CP062008">
    <property type="protein sequence ID" value="QPG71704.1"/>
    <property type="molecule type" value="Genomic_DNA"/>
</dbReference>
<dbReference type="KEGG" id="mmuc:C1S78_012640"/>
<dbReference type="AlphaFoldDB" id="A0A8H2JC15"/>
<evidence type="ECO:0000313" key="3">
    <source>
        <dbReference type="Proteomes" id="UP000309231"/>
    </source>
</evidence>
<keyword evidence="3" id="KW-1185">Reference proteome</keyword>
<gene>
    <name evidence="1" type="ORF">C1S78_012640</name>
    <name evidence="2" type="ORF">C1S78_12605</name>
</gene>
<reference evidence="1 3" key="2">
    <citation type="journal article" date="2019" name="BMC Evol. Biol.">
        <title>Comparative genomics of Mycobacterium mucogenicum and Mycobacterium neoaurum clade members emphasizing tRNA and non-coding RNA.</title>
        <authorList>
            <person name="Behra P.R.K."/>
            <person name="Pettersson B.M.F."/>
            <person name="Das S."/>
            <person name="Dasgupta S."/>
            <person name="Kirsebom L.A."/>
        </authorList>
    </citation>
    <scope>NUCLEOTIDE SEQUENCE [LARGE SCALE GENOMIC DNA]</scope>
    <source>
        <strain evidence="1 3">DSM 44124</strain>
    </source>
</reference>
<name>A0A8H2JC15_MYCMU</name>
<dbReference type="EMBL" id="POTL01000001">
    <property type="protein sequence ID" value="TLH53091.1"/>
    <property type="molecule type" value="Genomic_DNA"/>
</dbReference>
<dbReference type="RefSeq" id="WP_053853662.1">
    <property type="nucleotide sequence ID" value="NZ_ANBS01000012.1"/>
</dbReference>
<dbReference type="Proteomes" id="UP000309231">
    <property type="component" value="Chromosome"/>
</dbReference>
<accession>A0A8H2JC15</accession>
<sequence>MRVMWNHLAVDAIPERHELLSYVIKHSFIDVWKRRTLDRQRTELTGVEGRNRHCLSPLIASIVSRRIILGDDINSVYDNLH</sequence>
<dbReference type="GeneID" id="76725765"/>
<reference evidence="2" key="1">
    <citation type="submission" date="2018-01" db="EMBL/GenBank/DDBJ databases">
        <title>Comparative genomics of Mycobacterium mucogenicum and Mycobacterium neoaurum clade members emphasizing tRNA and non-coding RNA.</title>
        <authorList>
            <person name="Behra P.R.K."/>
            <person name="Pettersson B.M.F."/>
            <person name="Das S."/>
            <person name="Dasgupta S."/>
            <person name="Kirsebom L.A."/>
        </authorList>
    </citation>
    <scope>NUCLEOTIDE SEQUENCE</scope>
    <source>
        <strain evidence="2">DSM 44124</strain>
    </source>
</reference>
<protein>
    <submittedName>
        <fullName evidence="2">Uncharacterized protein</fullName>
    </submittedName>
</protein>
<evidence type="ECO:0000313" key="2">
    <source>
        <dbReference type="EMBL" id="TLH53091.1"/>
    </source>
</evidence>
<reference evidence="1 3" key="3">
    <citation type="journal article" date="2019" name="Sci. Rep.">
        <title>Insight into the biology of Mycobacterium mucogenicum and Mycobacterium neoaurum clade members.</title>
        <authorList>
            <person name="Behra P.R.K."/>
            <person name="Pettersson B.M.F."/>
            <person name="Ramesh M."/>
            <person name="Dasgupta S."/>
            <person name="Kirsebom L.A."/>
        </authorList>
    </citation>
    <scope>NUCLEOTIDE SEQUENCE [LARGE SCALE GENOMIC DNA]</scope>
    <source>
        <strain evidence="1 3">DSM 44124</strain>
    </source>
</reference>
<evidence type="ECO:0000313" key="1">
    <source>
        <dbReference type="EMBL" id="QPG71704.1"/>
    </source>
</evidence>
<organism evidence="2">
    <name type="scientific">Mycolicibacterium mucogenicum DSM 44124</name>
    <dbReference type="NCBI Taxonomy" id="1226753"/>
    <lineage>
        <taxon>Bacteria</taxon>
        <taxon>Bacillati</taxon>
        <taxon>Actinomycetota</taxon>
        <taxon>Actinomycetes</taxon>
        <taxon>Mycobacteriales</taxon>
        <taxon>Mycobacteriaceae</taxon>
        <taxon>Mycolicibacterium</taxon>
    </lineage>
</organism>
<proteinExistence type="predicted"/>